<keyword evidence="2" id="KW-1185">Reference proteome</keyword>
<protein>
    <submittedName>
        <fullName evidence="1">Uncharacterized protein</fullName>
    </submittedName>
</protein>
<dbReference type="EMBL" id="BMUW01000001">
    <property type="protein sequence ID" value="GGZ33457.1"/>
    <property type="molecule type" value="Genomic_DNA"/>
</dbReference>
<organism evidence="1 2">
    <name type="scientific">Streptomyces rubiginosohelvolus</name>
    <dbReference type="NCBI Taxonomy" id="67362"/>
    <lineage>
        <taxon>Bacteria</taxon>
        <taxon>Bacillati</taxon>
        <taxon>Actinomycetota</taxon>
        <taxon>Actinomycetes</taxon>
        <taxon>Kitasatosporales</taxon>
        <taxon>Streptomycetaceae</taxon>
        <taxon>Streptomyces</taxon>
    </lineage>
</organism>
<comment type="caution">
    <text evidence="1">The sequence shown here is derived from an EMBL/GenBank/DDBJ whole genome shotgun (WGS) entry which is preliminary data.</text>
</comment>
<reference evidence="2" key="1">
    <citation type="journal article" date="2019" name="Int. J. Syst. Evol. Microbiol.">
        <title>The Global Catalogue of Microorganisms (GCM) 10K type strain sequencing project: providing services to taxonomists for standard genome sequencing and annotation.</title>
        <authorList>
            <consortium name="The Broad Institute Genomics Platform"/>
            <consortium name="The Broad Institute Genome Sequencing Center for Infectious Disease"/>
            <person name="Wu L."/>
            <person name="Ma J."/>
        </authorList>
    </citation>
    <scope>NUCLEOTIDE SEQUENCE [LARGE SCALE GENOMIC DNA]</scope>
    <source>
        <strain evidence="2">JCM 4602</strain>
    </source>
</reference>
<accession>A0ABQ3BCF9</accession>
<proteinExistence type="predicted"/>
<dbReference type="Proteomes" id="UP000624183">
    <property type="component" value="Unassembled WGS sequence"/>
</dbReference>
<sequence length="70" mass="7627">MAGCFTLLAGREPAIGDAPGPAGVVGALRAYDRERRRSAQRTAFASRTLHRFMSTERTRLRDAAVRLLPG</sequence>
<gene>
    <name evidence="1" type="ORF">GCM10010328_03230</name>
</gene>
<evidence type="ECO:0000313" key="1">
    <source>
        <dbReference type="EMBL" id="GGZ33457.1"/>
    </source>
</evidence>
<evidence type="ECO:0000313" key="2">
    <source>
        <dbReference type="Proteomes" id="UP000624183"/>
    </source>
</evidence>
<name>A0ABQ3BCF9_9ACTN</name>